<evidence type="ECO:0000313" key="4">
    <source>
        <dbReference type="EMBL" id="OLF18043.1"/>
    </source>
</evidence>
<dbReference type="Pfam" id="PF01814">
    <property type="entry name" value="Hemerythrin"/>
    <property type="match status" value="1"/>
</dbReference>
<dbReference type="OrthoDB" id="8225825at2"/>
<evidence type="ECO:0000256" key="1">
    <source>
        <dbReference type="ARBA" id="ARBA00008710"/>
    </source>
</evidence>
<dbReference type="InterPro" id="IPR004378">
    <property type="entry name" value="F420H2_quin_Rdtase"/>
</dbReference>
<organism evidence="4 5">
    <name type="scientific">Actinophytocola xanthii</name>
    <dbReference type="NCBI Taxonomy" id="1912961"/>
    <lineage>
        <taxon>Bacteria</taxon>
        <taxon>Bacillati</taxon>
        <taxon>Actinomycetota</taxon>
        <taxon>Actinomycetes</taxon>
        <taxon>Pseudonocardiales</taxon>
        <taxon>Pseudonocardiaceae</taxon>
    </lineage>
</organism>
<protein>
    <submittedName>
        <fullName evidence="4">Cation-binding protein</fullName>
    </submittedName>
</protein>
<gene>
    <name evidence="4" type="ORF">BU204_07795</name>
</gene>
<dbReference type="PANTHER" id="PTHR39428">
    <property type="entry name" value="F420H(2)-DEPENDENT QUINONE REDUCTASE RV1261C"/>
    <property type="match status" value="1"/>
</dbReference>
<accession>A0A1Q8CUL2</accession>
<dbReference type="Proteomes" id="UP000185596">
    <property type="component" value="Unassembled WGS sequence"/>
</dbReference>
<dbReference type="GO" id="GO:0005886">
    <property type="term" value="C:plasma membrane"/>
    <property type="evidence" value="ECO:0007669"/>
    <property type="project" value="TreeGrafter"/>
</dbReference>
<comment type="similarity">
    <text evidence="1">Belongs to the F420H(2)-dependent quinone reductase family.</text>
</comment>
<dbReference type="STRING" id="1912961.BU204_07795"/>
<dbReference type="EMBL" id="MSIE01000011">
    <property type="protein sequence ID" value="OLF18043.1"/>
    <property type="molecule type" value="Genomic_DNA"/>
</dbReference>
<keyword evidence="5" id="KW-1185">Reference proteome</keyword>
<dbReference type="InterPro" id="IPR012312">
    <property type="entry name" value="Hemerythrin-like"/>
</dbReference>
<proteinExistence type="inferred from homology"/>
<dbReference type="SUPFAM" id="SSF50475">
    <property type="entry name" value="FMN-binding split barrel"/>
    <property type="match status" value="1"/>
</dbReference>
<name>A0A1Q8CUL2_9PSEU</name>
<dbReference type="RefSeq" id="WP_075124901.1">
    <property type="nucleotide sequence ID" value="NZ_MSIE01000011.1"/>
</dbReference>
<dbReference type="PANTHER" id="PTHR39428:SF1">
    <property type="entry name" value="F420H(2)-DEPENDENT QUINONE REDUCTASE RV1261C"/>
    <property type="match status" value="1"/>
</dbReference>
<evidence type="ECO:0000259" key="3">
    <source>
        <dbReference type="Pfam" id="PF01814"/>
    </source>
</evidence>
<dbReference type="AlphaFoldDB" id="A0A1Q8CUL2"/>
<evidence type="ECO:0000313" key="5">
    <source>
        <dbReference type="Proteomes" id="UP000185596"/>
    </source>
</evidence>
<dbReference type="Pfam" id="PF04075">
    <property type="entry name" value="F420H2_quin_red"/>
    <property type="match status" value="1"/>
</dbReference>
<dbReference type="Gene3D" id="1.20.120.520">
    <property type="entry name" value="nmb1532 protein domain like"/>
    <property type="match status" value="1"/>
</dbReference>
<comment type="caution">
    <text evidence="4">The sequence shown here is derived from an EMBL/GenBank/DDBJ whole genome shotgun (WGS) entry which is preliminary data.</text>
</comment>
<evidence type="ECO:0000256" key="2">
    <source>
        <dbReference type="ARBA" id="ARBA00049106"/>
    </source>
</evidence>
<reference evidence="4 5" key="1">
    <citation type="submission" date="2016-12" db="EMBL/GenBank/DDBJ databases">
        <title>The draft genome sequence of Actinophytocola sp. 11-183.</title>
        <authorList>
            <person name="Wang W."/>
            <person name="Yuan L."/>
        </authorList>
    </citation>
    <scope>NUCLEOTIDE SEQUENCE [LARGE SCALE GENOMIC DNA]</scope>
    <source>
        <strain evidence="4 5">11-183</strain>
    </source>
</reference>
<dbReference type="InterPro" id="IPR012349">
    <property type="entry name" value="Split_barrel_FMN-bd"/>
</dbReference>
<dbReference type="CDD" id="cd12108">
    <property type="entry name" value="Hr-like"/>
    <property type="match status" value="1"/>
</dbReference>
<dbReference type="GO" id="GO:0016491">
    <property type="term" value="F:oxidoreductase activity"/>
    <property type="evidence" value="ECO:0007669"/>
    <property type="project" value="InterPro"/>
</dbReference>
<dbReference type="NCBIfam" id="TIGR00026">
    <property type="entry name" value="hi_GC_TIGR00026"/>
    <property type="match status" value="1"/>
</dbReference>
<dbReference type="GO" id="GO:0070967">
    <property type="term" value="F:coenzyme F420 binding"/>
    <property type="evidence" value="ECO:0007669"/>
    <property type="project" value="TreeGrafter"/>
</dbReference>
<dbReference type="Gene3D" id="2.30.110.10">
    <property type="entry name" value="Electron Transport, Fmn-binding Protein, Chain A"/>
    <property type="match status" value="1"/>
</dbReference>
<sequence>MTVDFNQQVIEEFRANRGRVGGYFAGARLILLTTTGARTGARHTVPLGYLPDAGERIIVIGSAGGGRRHPAWFRNLVANPRVSVEDGMRTYEAEAEVLTGAERDEVFARAVEADRGWADYEEKSGRVLPVVALAPVEHVPPQASSPGEGLRLIHDAFRRELGIIREEFAKAGPGLGVQLRINCLNVCQGLEYHHKMEDGGLFPALGERYPELESTLERLRAEHETVAALVAELQQAVTAGTGGRAEVDRLIEELEAHLTYEEEQLVPLLTG</sequence>
<feature type="domain" description="Hemerythrin-like" evidence="3">
    <location>
        <begin position="150"/>
        <end position="269"/>
    </location>
</feature>
<comment type="catalytic activity">
    <reaction evidence="2">
        <text>oxidized coenzyme F420-(gamma-L-Glu)(n) + a quinol + H(+) = reduced coenzyme F420-(gamma-L-Glu)(n) + a quinone</text>
        <dbReference type="Rhea" id="RHEA:39663"/>
        <dbReference type="Rhea" id="RHEA-COMP:12939"/>
        <dbReference type="Rhea" id="RHEA-COMP:14378"/>
        <dbReference type="ChEBI" id="CHEBI:15378"/>
        <dbReference type="ChEBI" id="CHEBI:24646"/>
        <dbReference type="ChEBI" id="CHEBI:132124"/>
        <dbReference type="ChEBI" id="CHEBI:133980"/>
        <dbReference type="ChEBI" id="CHEBI:139511"/>
    </reaction>
</comment>